<protein>
    <submittedName>
        <fullName evidence="2">Protein FAM122B</fullName>
    </submittedName>
</protein>
<accession>R0JM46</accession>
<gene>
    <name evidence="2" type="ORF">Anapl_05287</name>
</gene>
<keyword evidence="3" id="KW-1185">Reference proteome</keyword>
<proteinExistence type="predicted"/>
<dbReference type="EMBL" id="KB743532">
    <property type="protein sequence ID" value="EOA98196.1"/>
    <property type="molecule type" value="Genomic_DNA"/>
</dbReference>
<organism evidence="2 3">
    <name type="scientific">Anas platyrhynchos</name>
    <name type="common">Mallard</name>
    <name type="synonym">Anas boschas</name>
    <dbReference type="NCBI Taxonomy" id="8839"/>
    <lineage>
        <taxon>Eukaryota</taxon>
        <taxon>Metazoa</taxon>
        <taxon>Chordata</taxon>
        <taxon>Craniata</taxon>
        <taxon>Vertebrata</taxon>
        <taxon>Euteleostomi</taxon>
        <taxon>Archelosauria</taxon>
        <taxon>Archosauria</taxon>
        <taxon>Dinosauria</taxon>
        <taxon>Saurischia</taxon>
        <taxon>Theropoda</taxon>
        <taxon>Coelurosauria</taxon>
        <taxon>Aves</taxon>
        <taxon>Neognathae</taxon>
        <taxon>Galloanserae</taxon>
        <taxon>Anseriformes</taxon>
        <taxon>Anatidae</taxon>
        <taxon>Anatinae</taxon>
        <taxon>Anas</taxon>
    </lineage>
</organism>
<dbReference type="Proteomes" id="UP000296049">
    <property type="component" value="Unassembled WGS sequence"/>
</dbReference>
<feature type="non-terminal residue" evidence="2">
    <location>
        <position position="1"/>
    </location>
</feature>
<evidence type="ECO:0000313" key="2">
    <source>
        <dbReference type="EMBL" id="EOA98196.1"/>
    </source>
</evidence>
<reference evidence="2" key="1">
    <citation type="submission" date="2010-04" db="EMBL/GenBank/DDBJ databases">
        <title>The genome sequence and transcriptome of duck provide insight into the interaction host.</title>
        <authorList>
            <person name="Li N."/>
        </authorList>
    </citation>
    <scope>NUCLEOTIDE SEQUENCE</scope>
</reference>
<evidence type="ECO:0000256" key="1">
    <source>
        <dbReference type="SAM" id="MobiDB-lite"/>
    </source>
</evidence>
<name>R0JM46_ANAPL</name>
<dbReference type="AlphaFoldDB" id="R0JM46"/>
<feature type="region of interest" description="Disordered" evidence="1">
    <location>
        <begin position="1"/>
        <end position="32"/>
    </location>
</feature>
<feature type="non-terminal residue" evidence="2">
    <location>
        <position position="32"/>
    </location>
</feature>
<evidence type="ECO:0000313" key="3">
    <source>
        <dbReference type="Proteomes" id="UP000296049"/>
    </source>
</evidence>
<sequence length="32" mass="3551">GEMETESQPKRLFQGTTNMLSPDVTHLTDLSS</sequence>